<comment type="caution">
    <text evidence="3">The sequence shown here is derived from an EMBL/GenBank/DDBJ whole genome shotgun (WGS) entry which is preliminary data.</text>
</comment>
<dbReference type="CDD" id="cd15489">
    <property type="entry name" value="PHD_SF"/>
    <property type="match status" value="1"/>
</dbReference>
<sequence>MSTNCSGCGNKIESLRYMKCSVCSELYDLECLKITDTNFKQFDRAFKSKWLCPACTCTRPKRDNSSTPVRSQSSSQSNNNILCDNFSPNDYVNKTRGSRMKSASSYTAHEPENTFESSLLHEITQLKTELTGLKKQNSDMENKLTSVSDSLQQILNEYMLRLKEKDNEISSLKNTIIQLQGRLNKQDLYKNVESDIGMIHNRERQATKPVKTITKPKKNGTSLDVSSCVATNSNSARISCPDKSVIEETNAQDSTNNMATSTETSEWKQVTHKRMRHRTSNILRGTAVPGSTTLEAASRSIYLHLYYVKLGTSENEVLSHLKCICPSDAYIVEALKARGNYASFKLEVPAKFSQHIMSTENWAEGICVKLWKQNFRSKKSQEGKKSN</sequence>
<feature type="region of interest" description="Disordered" evidence="2">
    <location>
        <begin position="59"/>
        <end position="89"/>
    </location>
</feature>
<evidence type="ECO:0000256" key="1">
    <source>
        <dbReference type="SAM" id="Coils"/>
    </source>
</evidence>
<evidence type="ECO:0000313" key="4">
    <source>
        <dbReference type="Proteomes" id="UP000791440"/>
    </source>
</evidence>
<evidence type="ECO:0000313" key="3">
    <source>
        <dbReference type="EMBL" id="KAG6450268.1"/>
    </source>
</evidence>
<feature type="coiled-coil region" evidence="1">
    <location>
        <begin position="123"/>
        <end position="182"/>
    </location>
</feature>
<organism evidence="3 4">
    <name type="scientific">Manduca sexta</name>
    <name type="common">Tobacco hawkmoth</name>
    <name type="synonym">Tobacco hornworm</name>
    <dbReference type="NCBI Taxonomy" id="7130"/>
    <lineage>
        <taxon>Eukaryota</taxon>
        <taxon>Metazoa</taxon>
        <taxon>Ecdysozoa</taxon>
        <taxon>Arthropoda</taxon>
        <taxon>Hexapoda</taxon>
        <taxon>Insecta</taxon>
        <taxon>Pterygota</taxon>
        <taxon>Neoptera</taxon>
        <taxon>Endopterygota</taxon>
        <taxon>Lepidoptera</taxon>
        <taxon>Glossata</taxon>
        <taxon>Ditrysia</taxon>
        <taxon>Bombycoidea</taxon>
        <taxon>Sphingidae</taxon>
        <taxon>Sphinginae</taxon>
        <taxon>Sphingini</taxon>
        <taxon>Manduca</taxon>
    </lineage>
</organism>
<feature type="compositionally biased region" description="Low complexity" evidence="2">
    <location>
        <begin position="71"/>
        <end position="80"/>
    </location>
</feature>
<proteinExistence type="predicted"/>
<evidence type="ECO:0000256" key="2">
    <source>
        <dbReference type="SAM" id="MobiDB-lite"/>
    </source>
</evidence>
<dbReference type="EMBL" id="JH668385">
    <property type="protein sequence ID" value="KAG6450268.1"/>
    <property type="molecule type" value="Genomic_DNA"/>
</dbReference>
<dbReference type="AlphaFoldDB" id="A0A921Z2L9"/>
<keyword evidence="1" id="KW-0175">Coiled coil</keyword>
<reference evidence="3" key="2">
    <citation type="submission" date="2020-12" db="EMBL/GenBank/DDBJ databases">
        <authorList>
            <person name="Kanost M."/>
        </authorList>
    </citation>
    <scope>NUCLEOTIDE SEQUENCE</scope>
</reference>
<reference evidence="3" key="1">
    <citation type="journal article" date="2016" name="Insect Biochem. Mol. Biol.">
        <title>Multifaceted biological insights from a draft genome sequence of the tobacco hornworm moth, Manduca sexta.</title>
        <authorList>
            <person name="Kanost M.R."/>
            <person name="Arrese E.L."/>
            <person name="Cao X."/>
            <person name="Chen Y.R."/>
            <person name="Chellapilla S."/>
            <person name="Goldsmith M.R."/>
            <person name="Grosse-Wilde E."/>
            <person name="Heckel D.G."/>
            <person name="Herndon N."/>
            <person name="Jiang H."/>
            <person name="Papanicolaou A."/>
            <person name="Qu J."/>
            <person name="Soulages J.L."/>
            <person name="Vogel H."/>
            <person name="Walters J."/>
            <person name="Waterhouse R.M."/>
            <person name="Ahn S.J."/>
            <person name="Almeida F.C."/>
            <person name="An C."/>
            <person name="Aqrawi P."/>
            <person name="Bretschneider A."/>
            <person name="Bryant W.B."/>
            <person name="Bucks S."/>
            <person name="Chao H."/>
            <person name="Chevignon G."/>
            <person name="Christen J.M."/>
            <person name="Clarke D.F."/>
            <person name="Dittmer N.T."/>
            <person name="Ferguson L.C.F."/>
            <person name="Garavelou S."/>
            <person name="Gordon K.H.J."/>
            <person name="Gunaratna R.T."/>
            <person name="Han Y."/>
            <person name="Hauser F."/>
            <person name="He Y."/>
            <person name="Heidel-Fischer H."/>
            <person name="Hirsh A."/>
            <person name="Hu Y."/>
            <person name="Jiang H."/>
            <person name="Kalra D."/>
            <person name="Klinner C."/>
            <person name="Konig C."/>
            <person name="Kovar C."/>
            <person name="Kroll A.R."/>
            <person name="Kuwar S.S."/>
            <person name="Lee S.L."/>
            <person name="Lehman R."/>
            <person name="Li K."/>
            <person name="Li Z."/>
            <person name="Liang H."/>
            <person name="Lovelace S."/>
            <person name="Lu Z."/>
            <person name="Mansfield J.H."/>
            <person name="McCulloch K.J."/>
            <person name="Mathew T."/>
            <person name="Morton B."/>
            <person name="Muzny D.M."/>
            <person name="Neunemann D."/>
            <person name="Ongeri F."/>
            <person name="Pauchet Y."/>
            <person name="Pu L.L."/>
            <person name="Pyrousis I."/>
            <person name="Rao X.J."/>
            <person name="Redding A."/>
            <person name="Roesel C."/>
            <person name="Sanchez-Gracia A."/>
            <person name="Schaack S."/>
            <person name="Shukla A."/>
            <person name="Tetreau G."/>
            <person name="Wang Y."/>
            <person name="Xiong G.H."/>
            <person name="Traut W."/>
            <person name="Walsh T.K."/>
            <person name="Worley K.C."/>
            <person name="Wu D."/>
            <person name="Wu W."/>
            <person name="Wu Y.Q."/>
            <person name="Zhang X."/>
            <person name="Zou Z."/>
            <person name="Zucker H."/>
            <person name="Briscoe A.D."/>
            <person name="Burmester T."/>
            <person name="Clem R.J."/>
            <person name="Feyereisen R."/>
            <person name="Grimmelikhuijzen C.J.P."/>
            <person name="Hamodrakas S.J."/>
            <person name="Hansson B.S."/>
            <person name="Huguet E."/>
            <person name="Jermiin L.S."/>
            <person name="Lan Q."/>
            <person name="Lehman H.K."/>
            <person name="Lorenzen M."/>
            <person name="Merzendorfer H."/>
            <person name="Michalopoulos I."/>
            <person name="Morton D.B."/>
            <person name="Muthukrishnan S."/>
            <person name="Oakeshott J.G."/>
            <person name="Palmer W."/>
            <person name="Park Y."/>
            <person name="Passarelli A.L."/>
            <person name="Rozas J."/>
            <person name="Schwartz L.M."/>
            <person name="Smith W."/>
            <person name="Southgate A."/>
            <person name="Vilcinskas A."/>
            <person name="Vogt R."/>
            <person name="Wang P."/>
            <person name="Werren J."/>
            <person name="Yu X.Q."/>
            <person name="Zhou J.J."/>
            <person name="Brown S.J."/>
            <person name="Scherer S.E."/>
            <person name="Richards S."/>
            <person name="Blissard G.W."/>
        </authorList>
    </citation>
    <scope>NUCLEOTIDE SEQUENCE</scope>
</reference>
<keyword evidence="4" id="KW-1185">Reference proteome</keyword>
<dbReference type="Proteomes" id="UP000791440">
    <property type="component" value="Unassembled WGS sequence"/>
</dbReference>
<gene>
    <name evidence="3" type="ORF">O3G_MSEX006487</name>
</gene>
<protein>
    <submittedName>
        <fullName evidence="3">Uncharacterized protein</fullName>
    </submittedName>
</protein>
<name>A0A921Z2L9_MANSE</name>
<accession>A0A921Z2L9</accession>